<proteinExistence type="predicted"/>
<evidence type="ECO:0000313" key="2">
    <source>
        <dbReference type="Proteomes" id="UP000323621"/>
    </source>
</evidence>
<dbReference type="EMBL" id="VSKN01000006">
    <property type="protein sequence ID" value="TYC14160.1"/>
    <property type="molecule type" value="Genomic_DNA"/>
</dbReference>
<reference evidence="1 2" key="1">
    <citation type="submission" date="2019-08" db="EMBL/GenBank/DDBJ databases">
        <title>Genomes of Antarctic Bizionia species.</title>
        <authorList>
            <person name="Bowman J.P."/>
        </authorList>
    </citation>
    <scope>NUCLEOTIDE SEQUENCE [LARGE SCALE GENOMIC DNA]</scope>
    <source>
        <strain evidence="1 2">IC164</strain>
    </source>
</reference>
<name>A0ABY3MBH3_9FLAO</name>
<gene>
    <name evidence="1" type="ORF">ES677_06355</name>
</gene>
<dbReference type="Proteomes" id="UP000323621">
    <property type="component" value="Unassembled WGS sequence"/>
</dbReference>
<sequence length="167" mass="18959">MKVKNLICIIFSLQLGCKPIVTATDRSTRTNKNILKEVPQVPDNYIVNASFSIKKINSNYVVDLVDLQKQKGRLKTPHTATVTPSKKHLVCSILDKNDTVLQSFTLPDPLLREVEYVNDTNHFIKRTIALDSATFTARFPLKKASKFISIHYVLENLDALHLKKIKL</sequence>
<evidence type="ECO:0000313" key="1">
    <source>
        <dbReference type="EMBL" id="TYC14160.1"/>
    </source>
</evidence>
<evidence type="ECO:0008006" key="3">
    <source>
        <dbReference type="Google" id="ProtNLM"/>
    </source>
</evidence>
<comment type="caution">
    <text evidence="1">The sequence shown here is derived from an EMBL/GenBank/DDBJ whole genome shotgun (WGS) entry which is preliminary data.</text>
</comment>
<keyword evidence="2" id="KW-1185">Reference proteome</keyword>
<organism evidence="1 2">
    <name type="scientific">Bizionia gelidisalsuginis</name>
    <dbReference type="NCBI Taxonomy" id="291188"/>
    <lineage>
        <taxon>Bacteria</taxon>
        <taxon>Pseudomonadati</taxon>
        <taxon>Bacteroidota</taxon>
        <taxon>Flavobacteriia</taxon>
        <taxon>Flavobacteriales</taxon>
        <taxon>Flavobacteriaceae</taxon>
        <taxon>Bizionia</taxon>
    </lineage>
</organism>
<protein>
    <recommendedName>
        <fullName evidence="3">Lipoprotein</fullName>
    </recommendedName>
</protein>
<dbReference type="RefSeq" id="WP_148380782.1">
    <property type="nucleotide sequence ID" value="NZ_VSKN01000006.1"/>
</dbReference>
<accession>A0ABY3MBH3</accession>